<feature type="active site" evidence="5 6">
    <location>
        <position position="219"/>
    </location>
</feature>
<dbReference type="PROSITE" id="PS00687">
    <property type="entry name" value="ALDEHYDE_DEHYDR_GLU"/>
    <property type="match status" value="1"/>
</dbReference>
<dbReference type="InterPro" id="IPR029510">
    <property type="entry name" value="Ald_DH_CS_GLU"/>
</dbReference>
<feature type="domain" description="Aldehyde dehydrogenase" evidence="8">
    <location>
        <begin position="12"/>
        <end position="440"/>
    </location>
</feature>
<evidence type="ECO:0000256" key="6">
    <source>
        <dbReference type="PROSITE-ProRule" id="PRU10007"/>
    </source>
</evidence>
<sequence length="513" mass="56616">MSEVLNFTPIDEIEKIRDELRSGFASGKLRDIAYRKYQLVRLMYLVKDNSVRFEEALKKDLGRPVLESRMLEIHPTIGEAKTQWKNVETWAKPSKPSFNINFFAMKPITRKEPKGTVLVISPFNYPVWLSLGPVAGAIAAGCTVLLKPSELTPHTSALMTELISKYLDHDVVRVVNGAVPETTKLLDLQWDHILYTGGGRVGRIVATAAAKYLTPTTLELGGKSPVVIDPKTDVRLAARRILWGKTVNAGQTCVAPDYILVPRDFQDKFVDALKEVYEEFYPDAAKRSAVSDSYSRLITPQATARIAGLLERTQGKVVFGGEVDKDTKFIAPTAVKDVGPGDSLMSEEIFGPVLPIVPVDSIDDAIKFINEREHPLAIYVFSQDDQVKTKVFDRTQSGAVVANETVLHPGAEGLPFGGVGPSGYGMHTGQYSFDMFTHFRASLDSPGWIDAILKFRYPPYNDAKVKATLNIAPSLPKRPLGPPTKGGSKWWGKWFFLALAVAVAGLTRAKRLN</sequence>
<dbReference type="CDD" id="cd07135">
    <property type="entry name" value="ALDH_F14-YMR110C"/>
    <property type="match status" value="1"/>
</dbReference>
<evidence type="ECO:0000256" key="4">
    <source>
        <dbReference type="PIRNR" id="PIRNR036492"/>
    </source>
</evidence>
<dbReference type="SUPFAM" id="SSF53720">
    <property type="entry name" value="ALDH-like"/>
    <property type="match status" value="1"/>
</dbReference>
<evidence type="ECO:0000259" key="8">
    <source>
        <dbReference type="Pfam" id="PF00171"/>
    </source>
</evidence>
<evidence type="ECO:0000313" key="9">
    <source>
        <dbReference type="EMBL" id="KAJ3514975.1"/>
    </source>
</evidence>
<evidence type="ECO:0000256" key="7">
    <source>
        <dbReference type="RuleBase" id="RU003345"/>
    </source>
</evidence>
<comment type="similarity">
    <text evidence="1 4 7">Belongs to the aldehyde dehydrogenase family.</text>
</comment>
<evidence type="ECO:0000256" key="2">
    <source>
        <dbReference type="ARBA" id="ARBA00023002"/>
    </source>
</evidence>
<dbReference type="InterPro" id="IPR016162">
    <property type="entry name" value="Ald_DH_N"/>
</dbReference>
<dbReference type="Gene3D" id="3.40.309.10">
    <property type="entry name" value="Aldehyde Dehydrogenase, Chain A, domain 2"/>
    <property type="match status" value="1"/>
</dbReference>
<dbReference type="PANTHER" id="PTHR43570:SF16">
    <property type="entry name" value="ALDEHYDE DEHYDROGENASE TYPE III, ISOFORM Q"/>
    <property type="match status" value="1"/>
</dbReference>
<dbReference type="Pfam" id="PF00171">
    <property type="entry name" value="Aldedh"/>
    <property type="match status" value="1"/>
</dbReference>
<dbReference type="GO" id="GO:0005737">
    <property type="term" value="C:cytoplasm"/>
    <property type="evidence" value="ECO:0007669"/>
    <property type="project" value="TreeGrafter"/>
</dbReference>
<proteinExistence type="inferred from homology"/>
<evidence type="ECO:0000313" key="10">
    <source>
        <dbReference type="Proteomes" id="UP001148786"/>
    </source>
</evidence>
<name>A0A9W8MYB7_9AGAR</name>
<dbReference type="Proteomes" id="UP001148786">
    <property type="component" value="Unassembled WGS sequence"/>
</dbReference>
<keyword evidence="10" id="KW-1185">Reference proteome</keyword>
<keyword evidence="3" id="KW-0520">NAD</keyword>
<comment type="caution">
    <text evidence="9">The sequence shown here is derived from an EMBL/GenBank/DDBJ whole genome shotgun (WGS) entry which is preliminary data.</text>
</comment>
<dbReference type="InterPro" id="IPR016163">
    <property type="entry name" value="Ald_DH_C"/>
</dbReference>
<dbReference type="Gene3D" id="3.40.605.10">
    <property type="entry name" value="Aldehyde Dehydrogenase, Chain A, domain 1"/>
    <property type="match status" value="1"/>
</dbReference>
<dbReference type="PIRSF" id="PIRSF036492">
    <property type="entry name" value="ALDH"/>
    <property type="match status" value="1"/>
</dbReference>
<dbReference type="InterPro" id="IPR015590">
    <property type="entry name" value="Aldehyde_DH_dom"/>
</dbReference>
<feature type="active site" evidence="5">
    <location>
        <position position="253"/>
    </location>
</feature>
<dbReference type="FunFam" id="3.40.605.10:FF:000004">
    <property type="entry name" value="Aldehyde dehydrogenase"/>
    <property type="match status" value="1"/>
</dbReference>
<dbReference type="GO" id="GO:0006081">
    <property type="term" value="P:aldehyde metabolic process"/>
    <property type="evidence" value="ECO:0007669"/>
    <property type="project" value="InterPro"/>
</dbReference>
<gene>
    <name evidence="9" type="ORF">NLJ89_g2057</name>
</gene>
<evidence type="ECO:0000256" key="1">
    <source>
        <dbReference type="ARBA" id="ARBA00009986"/>
    </source>
</evidence>
<dbReference type="EMBL" id="JANKHO010000119">
    <property type="protein sequence ID" value="KAJ3514975.1"/>
    <property type="molecule type" value="Genomic_DNA"/>
</dbReference>
<accession>A0A9W8MYB7</accession>
<dbReference type="InterPro" id="IPR012394">
    <property type="entry name" value="Aldehyde_DH_NAD(P)"/>
</dbReference>
<dbReference type="GO" id="GO:0004029">
    <property type="term" value="F:aldehyde dehydrogenase (NAD+) activity"/>
    <property type="evidence" value="ECO:0007669"/>
    <property type="project" value="TreeGrafter"/>
</dbReference>
<dbReference type="PANTHER" id="PTHR43570">
    <property type="entry name" value="ALDEHYDE DEHYDROGENASE"/>
    <property type="match status" value="1"/>
</dbReference>
<dbReference type="OrthoDB" id="440325at2759"/>
<evidence type="ECO:0000256" key="3">
    <source>
        <dbReference type="ARBA" id="ARBA00023027"/>
    </source>
</evidence>
<keyword evidence="2 4" id="KW-0560">Oxidoreductase</keyword>
<protein>
    <recommendedName>
        <fullName evidence="4">Aldehyde dehydrogenase</fullName>
    </recommendedName>
</protein>
<dbReference type="FunFam" id="3.40.309.10:FF:000025">
    <property type="entry name" value="Aldehyde dehydrogenase"/>
    <property type="match status" value="1"/>
</dbReference>
<dbReference type="InterPro" id="IPR016161">
    <property type="entry name" value="Ald_DH/histidinol_DH"/>
</dbReference>
<evidence type="ECO:0000256" key="5">
    <source>
        <dbReference type="PIRSR" id="PIRSR036492-1"/>
    </source>
</evidence>
<organism evidence="9 10">
    <name type="scientific">Agrocybe chaxingu</name>
    <dbReference type="NCBI Taxonomy" id="84603"/>
    <lineage>
        <taxon>Eukaryota</taxon>
        <taxon>Fungi</taxon>
        <taxon>Dikarya</taxon>
        <taxon>Basidiomycota</taxon>
        <taxon>Agaricomycotina</taxon>
        <taxon>Agaricomycetes</taxon>
        <taxon>Agaricomycetidae</taxon>
        <taxon>Agaricales</taxon>
        <taxon>Agaricineae</taxon>
        <taxon>Strophariaceae</taxon>
        <taxon>Agrocybe</taxon>
    </lineage>
</organism>
<dbReference type="AlphaFoldDB" id="A0A9W8MYB7"/>
<reference evidence="9" key="1">
    <citation type="submission" date="2022-07" db="EMBL/GenBank/DDBJ databases">
        <title>Genome Sequence of Agrocybe chaxingu.</title>
        <authorList>
            <person name="Buettner E."/>
        </authorList>
    </citation>
    <scope>NUCLEOTIDE SEQUENCE</scope>
    <source>
        <strain evidence="9">MP-N11</strain>
    </source>
</reference>